<gene>
    <name evidence="1" type="ORF">SAMN02744645_2528</name>
</gene>
<evidence type="ECO:0000313" key="2">
    <source>
        <dbReference type="Proteomes" id="UP000184000"/>
    </source>
</evidence>
<name>A0A1M5QCU6_9GAMM</name>
<evidence type="ECO:0000313" key="1">
    <source>
        <dbReference type="EMBL" id="SHH11691.1"/>
    </source>
</evidence>
<proteinExistence type="predicted"/>
<organism evidence="1 2">
    <name type="scientific">Stutzerimonas xanthomarina DSM 18231</name>
    <dbReference type="NCBI Taxonomy" id="1403346"/>
    <lineage>
        <taxon>Bacteria</taxon>
        <taxon>Pseudomonadati</taxon>
        <taxon>Pseudomonadota</taxon>
        <taxon>Gammaproteobacteria</taxon>
        <taxon>Pseudomonadales</taxon>
        <taxon>Pseudomonadaceae</taxon>
        <taxon>Stutzerimonas</taxon>
    </lineage>
</organism>
<accession>A0A1M5QCU6</accession>
<reference evidence="1 2" key="1">
    <citation type="submission" date="2016-11" db="EMBL/GenBank/DDBJ databases">
        <authorList>
            <person name="Jaros S."/>
            <person name="Januszkiewicz K."/>
            <person name="Wedrychowicz H."/>
        </authorList>
    </citation>
    <scope>NUCLEOTIDE SEQUENCE [LARGE SCALE GENOMIC DNA]</scope>
    <source>
        <strain evidence="1 2">DSM 18231</strain>
    </source>
</reference>
<dbReference type="EMBL" id="FQXA01000004">
    <property type="protein sequence ID" value="SHH11691.1"/>
    <property type="molecule type" value="Genomic_DNA"/>
</dbReference>
<dbReference type="AlphaFoldDB" id="A0A1M5QCU6"/>
<dbReference type="Proteomes" id="UP000184000">
    <property type="component" value="Unassembled WGS sequence"/>
</dbReference>
<protein>
    <submittedName>
        <fullName evidence="1">Uncharacterized protein</fullName>
    </submittedName>
</protein>
<sequence length="33" mass="3638">MSTLDDFDKTQLFLTMDRIAGKWITSAISSTSG</sequence>